<comment type="caution">
    <text evidence="9">The sequence shown here is derived from an EMBL/GenBank/DDBJ whole genome shotgun (WGS) entry which is preliminary data.</text>
</comment>
<dbReference type="PANTHER" id="PTHR30561:SF1">
    <property type="entry name" value="MULTIDRUG TRANSPORTER EMRE"/>
    <property type="match status" value="1"/>
</dbReference>
<evidence type="ECO:0000256" key="6">
    <source>
        <dbReference type="ARBA" id="ARBA00023136"/>
    </source>
</evidence>
<gene>
    <name evidence="9" type="ORF">AB986_08040</name>
</gene>
<proteinExistence type="inferred from homology"/>
<sequence length="98" mass="10423">MGFLLLSLLFSIVGSISVKQSAGFQKIIPGVTSFIFFGMCIYYLTIAVETVEIGIAYAIWSGASIAGTTLAGILLFNEKASKRKFLSIALIVVGVVIL</sequence>
<feature type="transmembrane region" description="Helical" evidence="8">
    <location>
        <begin position="27"/>
        <end position="48"/>
    </location>
</feature>
<dbReference type="Pfam" id="PF00893">
    <property type="entry name" value="Multi_Drug_Res"/>
    <property type="match status" value="1"/>
</dbReference>
<reference evidence="9" key="1">
    <citation type="submission" date="2015-06" db="EMBL/GenBank/DDBJ databases">
        <authorList>
            <person name="Liu B."/>
            <person name="Wang J."/>
            <person name="Zhu Y."/>
            <person name="Liu G."/>
            <person name="Chen Q."/>
            <person name="Zheng C."/>
            <person name="Che J."/>
            <person name="Ge C."/>
            <person name="Shi H."/>
            <person name="Pan Z."/>
            <person name="Liu X."/>
        </authorList>
    </citation>
    <scope>NUCLEOTIDE SEQUENCE [LARGE SCALE GENOMIC DNA]</scope>
    <source>
        <strain evidence="9">DSM 16346</strain>
    </source>
</reference>
<evidence type="ECO:0000256" key="5">
    <source>
        <dbReference type="ARBA" id="ARBA00022989"/>
    </source>
</evidence>
<dbReference type="STRING" id="157733.AB986_08040"/>
<keyword evidence="5 8" id="KW-1133">Transmembrane helix</keyword>
<keyword evidence="6 8" id="KW-0472">Membrane</keyword>
<feature type="transmembrane region" description="Helical" evidence="8">
    <location>
        <begin position="55"/>
        <end position="76"/>
    </location>
</feature>
<keyword evidence="4 7" id="KW-0812">Transmembrane</keyword>
<evidence type="ECO:0000256" key="3">
    <source>
        <dbReference type="ARBA" id="ARBA00022475"/>
    </source>
</evidence>
<dbReference type="Proteomes" id="UP000035996">
    <property type="component" value="Unassembled WGS sequence"/>
</dbReference>
<comment type="subcellular location">
    <subcellularLocation>
        <location evidence="1 7">Cell membrane</location>
        <topology evidence="1 7">Multi-pass membrane protein</topology>
    </subcellularLocation>
</comment>
<dbReference type="SUPFAM" id="SSF103481">
    <property type="entry name" value="Multidrug resistance efflux transporter EmrE"/>
    <property type="match status" value="1"/>
</dbReference>
<dbReference type="AlphaFoldDB" id="A0A0J6CSA9"/>
<accession>A0A0J6CSA9</accession>
<protein>
    <submittedName>
        <fullName evidence="9">Membrane protein</fullName>
    </submittedName>
</protein>
<keyword evidence="10" id="KW-1185">Reference proteome</keyword>
<dbReference type="EMBL" id="LELK01000001">
    <property type="protein sequence ID" value="KMM39166.1"/>
    <property type="molecule type" value="Genomic_DNA"/>
</dbReference>
<name>A0A0J6CSA9_9BACL</name>
<evidence type="ECO:0000313" key="9">
    <source>
        <dbReference type="EMBL" id="KMM39166.1"/>
    </source>
</evidence>
<evidence type="ECO:0000313" key="10">
    <source>
        <dbReference type="Proteomes" id="UP000035996"/>
    </source>
</evidence>
<dbReference type="RefSeq" id="WP_048310336.1">
    <property type="nucleotide sequence ID" value="NZ_CP119526.1"/>
</dbReference>
<dbReference type="GO" id="GO:0005886">
    <property type="term" value="C:plasma membrane"/>
    <property type="evidence" value="ECO:0007669"/>
    <property type="project" value="UniProtKB-SubCell"/>
</dbReference>
<evidence type="ECO:0000256" key="1">
    <source>
        <dbReference type="ARBA" id="ARBA00004651"/>
    </source>
</evidence>
<organism evidence="9 10">
    <name type="scientific">Guptibacillus hwajinpoensis</name>
    <dbReference type="NCBI Taxonomy" id="208199"/>
    <lineage>
        <taxon>Bacteria</taxon>
        <taxon>Bacillati</taxon>
        <taxon>Bacillota</taxon>
        <taxon>Bacilli</taxon>
        <taxon>Bacillales</taxon>
        <taxon>Guptibacillaceae</taxon>
        <taxon>Guptibacillus</taxon>
    </lineage>
</organism>
<keyword evidence="3" id="KW-1003">Cell membrane</keyword>
<evidence type="ECO:0000256" key="4">
    <source>
        <dbReference type="ARBA" id="ARBA00022692"/>
    </source>
</evidence>
<dbReference type="InterPro" id="IPR000390">
    <property type="entry name" value="Small_drug/metabolite_transptr"/>
</dbReference>
<evidence type="ECO:0000256" key="8">
    <source>
        <dbReference type="SAM" id="Phobius"/>
    </source>
</evidence>
<dbReference type="GO" id="GO:0022857">
    <property type="term" value="F:transmembrane transporter activity"/>
    <property type="evidence" value="ECO:0007669"/>
    <property type="project" value="InterPro"/>
</dbReference>
<comment type="similarity">
    <text evidence="7">Belongs to the drug/metabolite transporter (DMT) superfamily. Small multidrug resistance (SMR) (TC 2.A.7.1) family.</text>
</comment>
<evidence type="ECO:0000256" key="2">
    <source>
        <dbReference type="ARBA" id="ARBA00022448"/>
    </source>
</evidence>
<dbReference type="OrthoDB" id="21828at2"/>
<dbReference type="InterPro" id="IPR037185">
    <property type="entry name" value="EmrE-like"/>
</dbReference>
<dbReference type="Gene3D" id="1.10.3730.20">
    <property type="match status" value="1"/>
</dbReference>
<evidence type="ECO:0000256" key="7">
    <source>
        <dbReference type="RuleBase" id="RU003942"/>
    </source>
</evidence>
<dbReference type="InterPro" id="IPR045324">
    <property type="entry name" value="Small_multidrug_res"/>
</dbReference>
<keyword evidence="2" id="KW-0813">Transport</keyword>
<dbReference type="PANTHER" id="PTHR30561">
    <property type="entry name" value="SMR FAMILY PROTON-DEPENDENT DRUG EFFLUX TRANSPORTER SUGE"/>
    <property type="match status" value="1"/>
</dbReference>